<organism evidence="2 3">
    <name type="scientific">Serratia rubidaea</name>
    <name type="common">Serratia marinorubra</name>
    <dbReference type="NCBI Taxonomy" id="61652"/>
    <lineage>
        <taxon>Bacteria</taxon>
        <taxon>Pseudomonadati</taxon>
        <taxon>Pseudomonadota</taxon>
        <taxon>Gammaproteobacteria</taxon>
        <taxon>Enterobacterales</taxon>
        <taxon>Yersiniaceae</taxon>
        <taxon>Serratia</taxon>
    </lineage>
</organism>
<proteinExistence type="predicted"/>
<keyword evidence="1" id="KW-0472">Membrane</keyword>
<reference evidence="2 3" key="1">
    <citation type="submission" date="2020-11" db="EMBL/GenBank/DDBJ databases">
        <title>Enhanced detection system for hospital associated transmission using whole genome sequencing surveillance.</title>
        <authorList>
            <person name="Harrison L.H."/>
            <person name="Van Tyne D."/>
            <person name="Marsh J.W."/>
            <person name="Griffith M.P."/>
            <person name="Snyder D.J."/>
            <person name="Cooper V.S."/>
            <person name="Mustapha M."/>
        </authorList>
    </citation>
    <scope>NUCLEOTIDE SEQUENCE [LARGE SCALE GENOMIC DNA]</scope>
    <source>
        <strain evidence="2 3">SER00230</strain>
    </source>
</reference>
<accession>A0ABS0MEP2</accession>
<dbReference type="EMBL" id="JADULK010000007">
    <property type="protein sequence ID" value="MBH1930846.1"/>
    <property type="molecule type" value="Genomic_DNA"/>
</dbReference>
<feature type="transmembrane region" description="Helical" evidence="1">
    <location>
        <begin position="27"/>
        <end position="50"/>
    </location>
</feature>
<evidence type="ECO:0000256" key="1">
    <source>
        <dbReference type="SAM" id="Phobius"/>
    </source>
</evidence>
<evidence type="ECO:0000313" key="2">
    <source>
        <dbReference type="EMBL" id="MBH1930846.1"/>
    </source>
</evidence>
<keyword evidence="1" id="KW-0812">Transmembrane</keyword>
<keyword evidence="3" id="KW-1185">Reference proteome</keyword>
<dbReference type="Proteomes" id="UP000624159">
    <property type="component" value="Unassembled WGS sequence"/>
</dbReference>
<comment type="caution">
    <text evidence="2">The sequence shown here is derived from an EMBL/GenBank/DDBJ whole genome shotgun (WGS) entry which is preliminary data.</text>
</comment>
<keyword evidence="1" id="KW-1133">Transmembrane helix</keyword>
<feature type="non-terminal residue" evidence="2">
    <location>
        <position position="1"/>
    </location>
</feature>
<evidence type="ECO:0000313" key="3">
    <source>
        <dbReference type="Proteomes" id="UP000624159"/>
    </source>
</evidence>
<name>A0ABS0MEP2_SERRU</name>
<sequence>SASALIGVCMFALGACSVPLTGLGGTSSVSMALTIFGCYFIAIMLFTLLVPKAPR</sequence>
<gene>
    <name evidence="2" type="ORF">I5U13_14410</name>
</gene>
<protein>
    <submittedName>
        <fullName evidence="2">MFS transporter</fullName>
    </submittedName>
</protein>